<gene>
    <name evidence="1" type="ORF">AB5J56_01985</name>
</gene>
<organism evidence="1">
    <name type="scientific">Streptomyces sp. R21</name>
    <dbReference type="NCBI Taxonomy" id="3238627"/>
    <lineage>
        <taxon>Bacteria</taxon>
        <taxon>Bacillati</taxon>
        <taxon>Actinomycetota</taxon>
        <taxon>Actinomycetes</taxon>
        <taxon>Kitasatosporales</taxon>
        <taxon>Streptomycetaceae</taxon>
        <taxon>Streptomyces</taxon>
    </lineage>
</organism>
<dbReference type="AlphaFoldDB" id="A0AB39NZ47"/>
<name>A0AB39NZ47_9ACTN</name>
<proteinExistence type="predicted"/>
<sequence>MINLAVRGDLGDVVARAEAGVEWTNVFAGLAPSEFPMLFALTPYGDAVFNQRQMPQLLAELDRLPAACGGEWVAQAHELCQVVERGTHLYLWFIGD</sequence>
<reference evidence="1" key="1">
    <citation type="submission" date="2024-07" db="EMBL/GenBank/DDBJ databases">
        <authorList>
            <person name="Yu S.T."/>
        </authorList>
    </citation>
    <scope>NUCLEOTIDE SEQUENCE</scope>
    <source>
        <strain evidence="1">R21</strain>
    </source>
</reference>
<dbReference type="EMBL" id="CP163435">
    <property type="protein sequence ID" value="XDQ23547.1"/>
    <property type="molecule type" value="Genomic_DNA"/>
</dbReference>
<evidence type="ECO:0000313" key="1">
    <source>
        <dbReference type="EMBL" id="XDQ23547.1"/>
    </source>
</evidence>
<accession>A0AB39NZ47</accession>
<dbReference type="RefSeq" id="WP_369229369.1">
    <property type="nucleotide sequence ID" value="NZ_CP163435.1"/>
</dbReference>
<protein>
    <submittedName>
        <fullName evidence="1">Uncharacterized protein</fullName>
    </submittedName>
</protein>